<dbReference type="InterPro" id="IPR041522">
    <property type="entry name" value="CdaR_GGDEF"/>
</dbReference>
<dbReference type="EMBL" id="FQVG01000003">
    <property type="protein sequence ID" value="SHE39449.1"/>
    <property type="molecule type" value="Genomic_DNA"/>
</dbReference>
<dbReference type="InterPro" id="IPR051448">
    <property type="entry name" value="CdaR-like_regulators"/>
</dbReference>
<dbReference type="SUPFAM" id="SSF103190">
    <property type="entry name" value="Sensory domain-like"/>
    <property type="match status" value="1"/>
</dbReference>
<sequence>MLSKEDYQKIVNRLMYILGKNINIMDINGIIIASGDEERIGTLHEGAREAATFKKEVIICDDNKHLYKGSKKGINIPIFNNDDVIGVVGITGEPNEVLGFGKIIKELVELMVQEYENNKFQTFQSRAIENFTKELFKKQTFEKEELSVLKHRAEIVGFNLKTKRYIIVLDIITFNSYINANSLNEFDVQQIKQSIIDDIKLKLSKKDIIYNISEDRFVIITQNENPLDLSRSIQKEIYEKYKLKFNIGIGKECQDIEDYSISFNIANKLIKIGRILNEEILYYKDSLLYIMLDDVPEYIKKLYINELKTNCFDLNKNVEL</sequence>
<dbReference type="InterPro" id="IPR029151">
    <property type="entry name" value="Sensor-like_sf"/>
</dbReference>
<dbReference type="PANTHER" id="PTHR33744:SF16">
    <property type="entry name" value="CARBOHYDRATE DIACID REGULATOR"/>
    <property type="match status" value="1"/>
</dbReference>
<feature type="domain" description="CdaR GGDEF-like" evidence="2">
    <location>
        <begin position="148"/>
        <end position="270"/>
    </location>
</feature>
<accession>A0A1M4T4Q5</accession>
<evidence type="ECO:0000313" key="3">
    <source>
        <dbReference type="EMBL" id="SHE39449.1"/>
    </source>
</evidence>
<dbReference type="RefSeq" id="WP_200790121.1">
    <property type="nucleotide sequence ID" value="NZ_FQVG01000003.1"/>
</dbReference>
<dbReference type="Pfam" id="PF05651">
    <property type="entry name" value="Diacid_rec"/>
    <property type="match status" value="1"/>
</dbReference>
<reference evidence="4" key="1">
    <citation type="submission" date="2016-11" db="EMBL/GenBank/DDBJ databases">
        <authorList>
            <person name="Varghese N."/>
            <person name="Submissions S."/>
        </authorList>
    </citation>
    <scope>NUCLEOTIDE SEQUENCE [LARGE SCALE GENOMIC DNA]</scope>
    <source>
        <strain evidence="4">DSM 10124</strain>
    </source>
</reference>
<evidence type="ECO:0000259" key="1">
    <source>
        <dbReference type="Pfam" id="PF05651"/>
    </source>
</evidence>
<dbReference type="AlphaFoldDB" id="A0A1M4T4Q5"/>
<dbReference type="PANTHER" id="PTHR33744">
    <property type="entry name" value="CARBOHYDRATE DIACID REGULATOR"/>
    <property type="match status" value="1"/>
</dbReference>
<dbReference type="Proteomes" id="UP000184423">
    <property type="component" value="Unassembled WGS sequence"/>
</dbReference>
<organism evidence="3 4">
    <name type="scientific">Caloramator proteoclasticus DSM 10124</name>
    <dbReference type="NCBI Taxonomy" id="1121262"/>
    <lineage>
        <taxon>Bacteria</taxon>
        <taxon>Bacillati</taxon>
        <taxon>Bacillota</taxon>
        <taxon>Clostridia</taxon>
        <taxon>Eubacteriales</taxon>
        <taxon>Clostridiaceae</taxon>
        <taxon>Caloramator</taxon>
    </lineage>
</organism>
<dbReference type="Pfam" id="PF17853">
    <property type="entry name" value="GGDEF_2"/>
    <property type="match status" value="1"/>
</dbReference>
<gene>
    <name evidence="3" type="ORF">SAMN02746091_00314</name>
</gene>
<name>A0A1M4T4Q5_9CLOT</name>
<evidence type="ECO:0000313" key="4">
    <source>
        <dbReference type="Proteomes" id="UP000184423"/>
    </source>
</evidence>
<dbReference type="InterPro" id="IPR008599">
    <property type="entry name" value="Diacid_rec"/>
</dbReference>
<evidence type="ECO:0000259" key="2">
    <source>
        <dbReference type="Pfam" id="PF17853"/>
    </source>
</evidence>
<protein>
    <submittedName>
        <fullName evidence="3">Transcriptional regulator, CdaR family</fullName>
    </submittedName>
</protein>
<keyword evidence="4" id="KW-1185">Reference proteome</keyword>
<proteinExistence type="predicted"/>
<feature type="domain" description="Putative sugar diacid recognition" evidence="1">
    <location>
        <begin position="3"/>
        <end position="135"/>
    </location>
</feature>